<evidence type="ECO:0000256" key="1">
    <source>
        <dbReference type="ARBA" id="ARBA00004123"/>
    </source>
</evidence>
<dbReference type="PANTHER" id="PTHR18829:SF0">
    <property type="entry name" value="PROTEIN YAE1 HOMOLOG"/>
    <property type="match status" value="1"/>
</dbReference>
<protein>
    <recommendedName>
        <fullName evidence="6">Essential protein Yae1 N-terminal domain-containing protein</fullName>
    </recommendedName>
</protein>
<evidence type="ECO:0000256" key="4">
    <source>
        <dbReference type="ARBA" id="ARBA00023242"/>
    </source>
</evidence>
<proteinExistence type="predicted"/>
<dbReference type="GO" id="GO:0005634">
    <property type="term" value="C:nucleus"/>
    <property type="evidence" value="ECO:0007669"/>
    <property type="project" value="UniProtKB-SubCell"/>
</dbReference>
<dbReference type="AlphaFoldDB" id="A0A2P2JIB3"/>
<reference evidence="7" key="1">
    <citation type="submission" date="2018-02" db="EMBL/GenBank/DDBJ databases">
        <title>Rhizophora mucronata_Transcriptome.</title>
        <authorList>
            <person name="Meera S.P."/>
            <person name="Sreeshan A."/>
            <person name="Augustine A."/>
        </authorList>
    </citation>
    <scope>NUCLEOTIDE SEQUENCE</scope>
    <source>
        <tissue evidence="7">Leaf</tissue>
    </source>
</reference>
<keyword evidence="3" id="KW-0963">Cytoplasm</keyword>
<dbReference type="Pfam" id="PF09811">
    <property type="entry name" value="Yae1_N"/>
    <property type="match status" value="1"/>
</dbReference>
<organism evidence="7">
    <name type="scientific">Rhizophora mucronata</name>
    <name type="common">Asiatic mangrove</name>
    <dbReference type="NCBI Taxonomy" id="61149"/>
    <lineage>
        <taxon>Eukaryota</taxon>
        <taxon>Viridiplantae</taxon>
        <taxon>Streptophyta</taxon>
        <taxon>Embryophyta</taxon>
        <taxon>Tracheophyta</taxon>
        <taxon>Spermatophyta</taxon>
        <taxon>Magnoliopsida</taxon>
        <taxon>eudicotyledons</taxon>
        <taxon>Gunneridae</taxon>
        <taxon>Pentapetalae</taxon>
        <taxon>rosids</taxon>
        <taxon>fabids</taxon>
        <taxon>Malpighiales</taxon>
        <taxon>Rhizophoraceae</taxon>
        <taxon>Rhizophora</taxon>
    </lineage>
</organism>
<evidence type="ECO:0000256" key="2">
    <source>
        <dbReference type="ARBA" id="ARBA00004496"/>
    </source>
</evidence>
<name>A0A2P2JIB3_RHIMU</name>
<sequence>MENSSFAEELYSGSLRTSHGGGLEDPNPTTNVDLQDEDGSLWYCSDEESEKASDRDREWQKRCKQHHTVGYHDGLMAGIDASSQEGFNIGFKESVLVGYNWGIVRGVTSAFACLPNDLKERLIETKEKRDQFQGLYESVHSVSTTDALQLFHAEIKRKESVVQSNHAKAVSSTGDPENNSSNCSGLENYIGELESLLLEHPTIKSQLSVK</sequence>
<feature type="region of interest" description="Disordered" evidence="5">
    <location>
        <begin position="1"/>
        <end position="38"/>
    </location>
</feature>
<dbReference type="PANTHER" id="PTHR18829">
    <property type="entry name" value="PROTEIN YAE1 HOMOLOG"/>
    <property type="match status" value="1"/>
</dbReference>
<comment type="subcellular location">
    <subcellularLocation>
        <location evidence="2">Cytoplasm</location>
    </subcellularLocation>
    <subcellularLocation>
        <location evidence="1">Nucleus</location>
    </subcellularLocation>
</comment>
<dbReference type="InterPro" id="IPR038881">
    <property type="entry name" value="Yae1-like"/>
</dbReference>
<evidence type="ECO:0000256" key="3">
    <source>
        <dbReference type="ARBA" id="ARBA00022490"/>
    </source>
</evidence>
<accession>A0A2P2JIB3</accession>
<evidence type="ECO:0000313" key="7">
    <source>
        <dbReference type="EMBL" id="MBW93217.1"/>
    </source>
</evidence>
<dbReference type="GO" id="GO:0005737">
    <property type="term" value="C:cytoplasm"/>
    <property type="evidence" value="ECO:0007669"/>
    <property type="project" value="UniProtKB-SubCell"/>
</dbReference>
<feature type="domain" description="Essential protein Yae1 N-terminal" evidence="6">
    <location>
        <begin position="70"/>
        <end position="107"/>
    </location>
</feature>
<evidence type="ECO:0000259" key="6">
    <source>
        <dbReference type="Pfam" id="PF09811"/>
    </source>
</evidence>
<dbReference type="EMBL" id="GGEC01012734">
    <property type="protein sequence ID" value="MBW93217.1"/>
    <property type="molecule type" value="Transcribed_RNA"/>
</dbReference>
<dbReference type="InterPro" id="IPR019191">
    <property type="entry name" value="Essential_protein_Yae1_N"/>
</dbReference>
<keyword evidence="4" id="KW-0539">Nucleus</keyword>
<evidence type="ECO:0000256" key="5">
    <source>
        <dbReference type="SAM" id="MobiDB-lite"/>
    </source>
</evidence>